<dbReference type="Pfam" id="PF13672">
    <property type="entry name" value="PP2C_2"/>
    <property type="match status" value="1"/>
</dbReference>
<name>A0ABP5EZ87_9ACTN</name>
<evidence type="ECO:0000313" key="3">
    <source>
        <dbReference type="EMBL" id="GAA2010199.1"/>
    </source>
</evidence>
<gene>
    <name evidence="3" type="ORF">GCM10009799_42870</name>
</gene>
<sequence>MPTVRIEYASEQGQGAANEDRVAAGMDWAFVLDGATAAPGVDSGCRHGVGWLVDRLASALAAELGAERRAPLTDVLAAAIERTRAAHGGDCDLENPDSPSSTVALVRRGEADTRSGGFSPTDVRLEYLVLADSAVIFETEDGGVAAVSDDRLDHLPGGRPYTRELVRASRNARGGFWVAGARVEAASEAVTGTVATAGGRFALMTDGCTRLVEYYGHSWEQVWLCLRKEGPHALISWVRNEERRHGVPRGKRHDDATALVGGFGAPRARPG</sequence>
<evidence type="ECO:0000256" key="1">
    <source>
        <dbReference type="SAM" id="MobiDB-lite"/>
    </source>
</evidence>
<proteinExistence type="predicted"/>
<dbReference type="Proteomes" id="UP001501585">
    <property type="component" value="Unassembled WGS sequence"/>
</dbReference>
<dbReference type="InterPro" id="IPR001932">
    <property type="entry name" value="PPM-type_phosphatase-like_dom"/>
</dbReference>
<evidence type="ECO:0000313" key="4">
    <source>
        <dbReference type="Proteomes" id="UP001501585"/>
    </source>
</evidence>
<keyword evidence="4" id="KW-1185">Reference proteome</keyword>
<feature type="domain" description="PPM-type phosphatase" evidence="2">
    <location>
        <begin position="12"/>
        <end position="237"/>
    </location>
</feature>
<evidence type="ECO:0000259" key="2">
    <source>
        <dbReference type="Pfam" id="PF13672"/>
    </source>
</evidence>
<comment type="caution">
    <text evidence="3">The sequence shown here is derived from an EMBL/GenBank/DDBJ whole genome shotgun (WGS) entry which is preliminary data.</text>
</comment>
<organism evidence="3 4">
    <name type="scientific">Nocardiopsis rhodophaea</name>
    <dbReference type="NCBI Taxonomy" id="280238"/>
    <lineage>
        <taxon>Bacteria</taxon>
        <taxon>Bacillati</taxon>
        <taxon>Actinomycetota</taxon>
        <taxon>Actinomycetes</taxon>
        <taxon>Streptosporangiales</taxon>
        <taxon>Nocardiopsidaceae</taxon>
        <taxon>Nocardiopsis</taxon>
    </lineage>
</organism>
<accession>A0ABP5EZ87</accession>
<protein>
    <submittedName>
        <fullName evidence="3">Protein phosphatase 2C domain-containing protein</fullName>
    </submittedName>
</protein>
<feature type="region of interest" description="Disordered" evidence="1">
    <location>
        <begin position="246"/>
        <end position="271"/>
    </location>
</feature>
<reference evidence="4" key="1">
    <citation type="journal article" date="2019" name="Int. J. Syst. Evol. Microbiol.">
        <title>The Global Catalogue of Microorganisms (GCM) 10K type strain sequencing project: providing services to taxonomists for standard genome sequencing and annotation.</title>
        <authorList>
            <consortium name="The Broad Institute Genomics Platform"/>
            <consortium name="The Broad Institute Genome Sequencing Center for Infectious Disease"/>
            <person name="Wu L."/>
            <person name="Ma J."/>
        </authorList>
    </citation>
    <scope>NUCLEOTIDE SEQUENCE [LARGE SCALE GENOMIC DNA]</scope>
    <source>
        <strain evidence="4">JCM 15313</strain>
    </source>
</reference>
<dbReference type="EMBL" id="BAAAPC010000021">
    <property type="protein sequence ID" value="GAA2010199.1"/>
    <property type="molecule type" value="Genomic_DNA"/>
</dbReference>